<keyword evidence="1" id="KW-1133">Transmembrane helix</keyword>
<dbReference type="Proteomes" id="UP001197247">
    <property type="component" value="Unassembled WGS sequence"/>
</dbReference>
<feature type="transmembrane region" description="Helical" evidence="1">
    <location>
        <begin position="20"/>
        <end position="40"/>
    </location>
</feature>
<comment type="caution">
    <text evidence="2">The sequence shown here is derived from an EMBL/GenBank/DDBJ whole genome shotgun (WGS) entry which is preliminary data.</text>
</comment>
<reference evidence="2 3" key="1">
    <citation type="submission" date="2021-05" db="EMBL/GenBank/DDBJ databases">
        <title>Kineosporia and Streptomyces sp. nov. two new marine actinobacteria isolated from Coral.</title>
        <authorList>
            <person name="Buangrab K."/>
            <person name="Sutthacheep M."/>
            <person name="Yeemin T."/>
            <person name="Harunari E."/>
            <person name="Igarashi Y."/>
            <person name="Kanchanasin P."/>
            <person name="Tanasupawat S."/>
            <person name="Phongsopitanun W."/>
        </authorList>
    </citation>
    <scope>NUCLEOTIDE SEQUENCE [LARGE SCALE GENOMIC DNA]</scope>
    <source>
        <strain evidence="2 3">J2-2</strain>
    </source>
</reference>
<evidence type="ECO:0000313" key="2">
    <source>
        <dbReference type="EMBL" id="MBT0771028.1"/>
    </source>
</evidence>
<gene>
    <name evidence="2" type="ORF">KIH74_18965</name>
</gene>
<evidence type="ECO:0008006" key="4">
    <source>
        <dbReference type="Google" id="ProtNLM"/>
    </source>
</evidence>
<name>A0ABS5TLV1_9ACTN</name>
<keyword evidence="1" id="KW-0812">Transmembrane</keyword>
<keyword evidence="3" id="KW-1185">Reference proteome</keyword>
<accession>A0ABS5TLV1</accession>
<proteinExistence type="predicted"/>
<keyword evidence="1" id="KW-0472">Membrane</keyword>
<sequence length="72" mass="7542">MRTRIRRVTRPLGDVGASAVEYALMVAAIAAVIVAVVFGFGNLVTTTFQGTGTCIENRQTMPNCDPGDTAAP</sequence>
<dbReference type="EMBL" id="JAHBAY010000007">
    <property type="protein sequence ID" value="MBT0771028.1"/>
    <property type="molecule type" value="Genomic_DNA"/>
</dbReference>
<organism evidence="2 3">
    <name type="scientific">Kineosporia corallincola</name>
    <dbReference type="NCBI Taxonomy" id="2835133"/>
    <lineage>
        <taxon>Bacteria</taxon>
        <taxon>Bacillati</taxon>
        <taxon>Actinomycetota</taxon>
        <taxon>Actinomycetes</taxon>
        <taxon>Kineosporiales</taxon>
        <taxon>Kineosporiaceae</taxon>
        <taxon>Kineosporia</taxon>
    </lineage>
</organism>
<dbReference type="RefSeq" id="WP_214157304.1">
    <property type="nucleotide sequence ID" value="NZ_JAHBAY010000007.1"/>
</dbReference>
<evidence type="ECO:0000313" key="3">
    <source>
        <dbReference type="Proteomes" id="UP001197247"/>
    </source>
</evidence>
<evidence type="ECO:0000256" key="1">
    <source>
        <dbReference type="SAM" id="Phobius"/>
    </source>
</evidence>
<protein>
    <recommendedName>
        <fullName evidence="4">Pilus assembly protein Flp/PilA</fullName>
    </recommendedName>
</protein>